<reference evidence="3 4" key="1">
    <citation type="submission" date="2015-04" db="EMBL/GenBank/DDBJ databases">
        <title>Draft genome sequence of Rathayibacter toxicus strain FH-142 (AKA 70134 or CS 32), a Western Australian isolate.</title>
        <authorList>
            <consortium name="Consortium for Microbial Forensics and Genomics (microFORGE)"/>
            <person name="Knight B.M."/>
            <person name="Roberts D.P."/>
            <person name="Lin D."/>
            <person name="Hari K."/>
            <person name="Fletcher J."/>
            <person name="Melcher U."/>
            <person name="Blagden T."/>
            <person name="Luster D.G."/>
            <person name="Sechler A.J."/>
            <person name="Schneider W.L."/>
            <person name="Winegar R.A."/>
        </authorList>
    </citation>
    <scope>NUCLEOTIDE SEQUENCE [LARGE SCALE GENOMIC DNA]</scope>
    <source>
        <strain evidence="3 4">FH142</strain>
    </source>
</reference>
<evidence type="ECO:0000256" key="2">
    <source>
        <dbReference type="SAM" id="Phobius"/>
    </source>
</evidence>
<feature type="transmembrane region" description="Helical" evidence="2">
    <location>
        <begin position="154"/>
        <end position="174"/>
    </location>
</feature>
<evidence type="ECO:0000256" key="1">
    <source>
        <dbReference type="SAM" id="MobiDB-lite"/>
    </source>
</evidence>
<dbReference type="KEGG" id="rtx:TI83_04015"/>
<evidence type="ECO:0000313" key="3">
    <source>
        <dbReference type="EMBL" id="KKM46378.1"/>
    </source>
</evidence>
<name>A0A0C5BDL8_9MICO</name>
<accession>A0A0C5BDL8</accession>
<dbReference type="InterPro" id="IPR036259">
    <property type="entry name" value="MFS_trans_sf"/>
</dbReference>
<dbReference type="SUPFAM" id="SSF103473">
    <property type="entry name" value="MFS general substrate transporter"/>
    <property type="match status" value="1"/>
</dbReference>
<dbReference type="KEGG" id="rtc:APU90_02455"/>
<feature type="region of interest" description="Disordered" evidence="1">
    <location>
        <begin position="191"/>
        <end position="210"/>
    </location>
</feature>
<sequence>MKKLDGIVVAYSITALIYMCGVGLRIIYLPILSRGSTASLGIYTASLAVGGIVGGILATRLRGNHEVIYLLASVCEGLCWLILLSPAPMAIEITILVIAGIFESSATAVFLTAIQFRLRPESIGPYYGWLIPSNDAFIFVGIVLGGVAGTTADGAVILPLFIAVFSAVPVLALWKTFVRPLFVRTTPRATNSSQSDVEHHHDDTVLGHST</sequence>
<gene>
    <name evidence="3" type="ORF">VT73_05050</name>
</gene>
<feature type="transmembrane region" description="Helical" evidence="2">
    <location>
        <begin position="40"/>
        <end position="58"/>
    </location>
</feature>
<keyword evidence="4" id="KW-1185">Reference proteome</keyword>
<dbReference type="GeneID" id="93667560"/>
<dbReference type="RefSeq" id="WP_042733943.1">
    <property type="nucleotide sequence ID" value="NZ_CP010848.1"/>
</dbReference>
<dbReference type="AlphaFoldDB" id="A0A0C5BDL8"/>
<dbReference type="STRING" id="145458.APU90_02455"/>
<organism evidence="3 4">
    <name type="scientific">Rathayibacter toxicus</name>
    <dbReference type="NCBI Taxonomy" id="145458"/>
    <lineage>
        <taxon>Bacteria</taxon>
        <taxon>Bacillati</taxon>
        <taxon>Actinomycetota</taxon>
        <taxon>Actinomycetes</taxon>
        <taxon>Micrococcales</taxon>
        <taxon>Microbacteriaceae</taxon>
        <taxon>Rathayibacter</taxon>
    </lineage>
</organism>
<feature type="transmembrane region" description="Helical" evidence="2">
    <location>
        <begin position="126"/>
        <end position="148"/>
    </location>
</feature>
<feature type="transmembrane region" description="Helical" evidence="2">
    <location>
        <begin position="67"/>
        <end position="87"/>
    </location>
</feature>
<dbReference type="EMBL" id="LBFI01000024">
    <property type="protein sequence ID" value="KKM46378.1"/>
    <property type="molecule type" value="Genomic_DNA"/>
</dbReference>
<dbReference type="PATRIC" id="fig|145458.7.peg.927"/>
<keyword evidence="2" id="KW-1133">Transmembrane helix</keyword>
<keyword evidence="2" id="KW-0812">Transmembrane</keyword>
<feature type="compositionally biased region" description="Basic and acidic residues" evidence="1">
    <location>
        <begin position="196"/>
        <end position="210"/>
    </location>
</feature>
<proteinExistence type="predicted"/>
<feature type="transmembrane region" description="Helical" evidence="2">
    <location>
        <begin position="7"/>
        <end position="28"/>
    </location>
</feature>
<protein>
    <recommendedName>
        <fullName evidence="5">MFS transporter</fullName>
    </recommendedName>
</protein>
<dbReference type="Proteomes" id="UP000052979">
    <property type="component" value="Unassembled WGS sequence"/>
</dbReference>
<feature type="transmembrane region" description="Helical" evidence="2">
    <location>
        <begin position="93"/>
        <end position="114"/>
    </location>
</feature>
<dbReference type="eggNOG" id="COG0477">
    <property type="taxonomic scope" value="Bacteria"/>
</dbReference>
<comment type="caution">
    <text evidence="3">The sequence shown here is derived from an EMBL/GenBank/DDBJ whole genome shotgun (WGS) entry which is preliminary data.</text>
</comment>
<keyword evidence="2" id="KW-0472">Membrane</keyword>
<evidence type="ECO:0000313" key="4">
    <source>
        <dbReference type="Proteomes" id="UP000052979"/>
    </source>
</evidence>
<evidence type="ECO:0008006" key="5">
    <source>
        <dbReference type="Google" id="ProtNLM"/>
    </source>
</evidence>